<reference evidence="8" key="1">
    <citation type="journal article" date="2019" name="Toxins">
        <title>Detection of Abrin-Like and Prepropulchellin-Like Toxin Genes and Transcripts Using Whole Genome Sequencing and Full-Length Transcript Sequencing of Abrus precatorius.</title>
        <authorList>
            <person name="Hovde B.T."/>
            <person name="Daligault H.E."/>
            <person name="Hanschen E.R."/>
            <person name="Kunde Y.A."/>
            <person name="Johnson M.B."/>
            <person name="Starkenburg S.R."/>
            <person name="Johnson S.L."/>
        </authorList>
    </citation>
    <scope>NUCLEOTIDE SEQUENCE [LARGE SCALE GENOMIC DNA]</scope>
</reference>
<keyword evidence="4" id="KW-0804">Transcription</keyword>
<evidence type="ECO:0000313" key="8">
    <source>
        <dbReference type="Proteomes" id="UP000694853"/>
    </source>
</evidence>
<keyword evidence="8" id="KW-1185">Reference proteome</keyword>
<dbReference type="PROSITE" id="PS51297">
    <property type="entry name" value="K_BOX"/>
    <property type="match status" value="1"/>
</dbReference>
<evidence type="ECO:0000313" key="9">
    <source>
        <dbReference type="RefSeq" id="XP_027364723.1"/>
    </source>
</evidence>
<dbReference type="Gene3D" id="3.40.1810.10">
    <property type="entry name" value="Transcription factor, MADS-box"/>
    <property type="match status" value="1"/>
</dbReference>
<dbReference type="KEGG" id="aprc:113871825"/>
<dbReference type="PANTHER" id="PTHR48019">
    <property type="entry name" value="SERUM RESPONSE FACTOR HOMOLOG"/>
    <property type="match status" value="1"/>
</dbReference>
<dbReference type="OrthoDB" id="1898716at2759"/>
<dbReference type="Pfam" id="PF01486">
    <property type="entry name" value="K-box"/>
    <property type="match status" value="1"/>
</dbReference>
<dbReference type="InterPro" id="IPR036879">
    <property type="entry name" value="TF_MADSbox_sf"/>
</dbReference>
<evidence type="ECO:0000259" key="7">
    <source>
        <dbReference type="PROSITE" id="PS51297"/>
    </source>
</evidence>
<evidence type="ECO:0000259" key="6">
    <source>
        <dbReference type="PROSITE" id="PS50066"/>
    </source>
</evidence>
<dbReference type="GO" id="GO:0003700">
    <property type="term" value="F:DNA-binding transcription factor activity"/>
    <property type="evidence" value="ECO:0007669"/>
    <property type="project" value="InterPro"/>
</dbReference>
<dbReference type="SMART" id="SM00432">
    <property type="entry name" value="MADS"/>
    <property type="match status" value="1"/>
</dbReference>
<dbReference type="SUPFAM" id="SSF55455">
    <property type="entry name" value="SRF-like"/>
    <property type="match status" value="1"/>
</dbReference>
<feature type="domain" description="K-box" evidence="7">
    <location>
        <begin position="86"/>
        <end position="176"/>
    </location>
</feature>
<dbReference type="AlphaFoldDB" id="A0A8B8M9R6"/>
<dbReference type="InterPro" id="IPR002100">
    <property type="entry name" value="TF_MADSbox"/>
</dbReference>
<dbReference type="PROSITE" id="PS50066">
    <property type="entry name" value="MADS_BOX_2"/>
    <property type="match status" value="1"/>
</dbReference>
<evidence type="ECO:0000256" key="4">
    <source>
        <dbReference type="ARBA" id="ARBA00023163"/>
    </source>
</evidence>
<evidence type="ECO:0000256" key="5">
    <source>
        <dbReference type="ARBA" id="ARBA00023242"/>
    </source>
</evidence>
<evidence type="ECO:0000256" key="3">
    <source>
        <dbReference type="ARBA" id="ARBA00023125"/>
    </source>
</evidence>
<protein>
    <submittedName>
        <fullName evidence="9">MADS-box protein AGL42-like</fullName>
    </submittedName>
</protein>
<dbReference type="GO" id="GO:0000977">
    <property type="term" value="F:RNA polymerase II transcription regulatory region sequence-specific DNA binding"/>
    <property type="evidence" value="ECO:0007669"/>
    <property type="project" value="InterPro"/>
</dbReference>
<dbReference type="CDD" id="cd00265">
    <property type="entry name" value="MADS_MEF2_like"/>
    <property type="match status" value="1"/>
</dbReference>
<dbReference type="FunFam" id="3.40.1810.10:FF:000003">
    <property type="entry name" value="MADS-box transcription factor MADS-MC"/>
    <property type="match status" value="1"/>
</dbReference>
<keyword evidence="5" id="KW-0539">Nucleus</keyword>
<keyword evidence="3" id="KW-0238">DNA-binding</keyword>
<comment type="subcellular location">
    <subcellularLocation>
        <location evidence="1">Nucleus</location>
    </subcellularLocation>
</comment>
<dbReference type="RefSeq" id="XP_027364723.1">
    <property type="nucleotide sequence ID" value="XM_027508922.1"/>
</dbReference>
<dbReference type="GO" id="GO:0045944">
    <property type="term" value="P:positive regulation of transcription by RNA polymerase II"/>
    <property type="evidence" value="ECO:0007669"/>
    <property type="project" value="InterPro"/>
</dbReference>
<reference evidence="9" key="2">
    <citation type="submission" date="2025-08" db="UniProtKB">
        <authorList>
            <consortium name="RefSeq"/>
        </authorList>
    </citation>
    <scope>IDENTIFICATION</scope>
    <source>
        <tissue evidence="9">Young leaves</tissue>
    </source>
</reference>
<dbReference type="GO" id="GO:0005634">
    <property type="term" value="C:nucleus"/>
    <property type="evidence" value="ECO:0007669"/>
    <property type="project" value="UniProtKB-SubCell"/>
</dbReference>
<feature type="domain" description="MADS-box" evidence="6">
    <location>
        <begin position="1"/>
        <end position="61"/>
    </location>
</feature>
<sequence>MVRGKIQMKKIENATSRQVTFSKRRNGLLKKAYELSVLCDAQVAVIIFSQRGRLFEFSSSDMTKILERHRKYSKDVHTNKLRDEYIQQLKFDSASMAEKIEHLELSRRKLLGHNLSPCSYGELQGIEDQLLRSLHSVRLRKAELYMEQIEHLQSLESNLVKENAELNAMWAEKTSQQQCGRHKQAEAEAAPRCSNSQSLDVETDLFIGLPKQR</sequence>
<dbReference type="GO" id="GO:0046983">
    <property type="term" value="F:protein dimerization activity"/>
    <property type="evidence" value="ECO:0007669"/>
    <property type="project" value="InterPro"/>
</dbReference>
<dbReference type="PROSITE" id="PS00350">
    <property type="entry name" value="MADS_BOX_1"/>
    <property type="match status" value="1"/>
</dbReference>
<gene>
    <name evidence="9" type="primary">LOC113871825</name>
</gene>
<name>A0A8B8M9R6_ABRPR</name>
<dbReference type="PRINTS" id="PR00404">
    <property type="entry name" value="MADSDOMAIN"/>
</dbReference>
<organism evidence="8 9">
    <name type="scientific">Abrus precatorius</name>
    <name type="common">Indian licorice</name>
    <name type="synonym">Glycine abrus</name>
    <dbReference type="NCBI Taxonomy" id="3816"/>
    <lineage>
        <taxon>Eukaryota</taxon>
        <taxon>Viridiplantae</taxon>
        <taxon>Streptophyta</taxon>
        <taxon>Embryophyta</taxon>
        <taxon>Tracheophyta</taxon>
        <taxon>Spermatophyta</taxon>
        <taxon>Magnoliopsida</taxon>
        <taxon>eudicotyledons</taxon>
        <taxon>Gunneridae</taxon>
        <taxon>Pentapetalae</taxon>
        <taxon>rosids</taxon>
        <taxon>fabids</taxon>
        <taxon>Fabales</taxon>
        <taxon>Fabaceae</taxon>
        <taxon>Papilionoideae</taxon>
        <taxon>50 kb inversion clade</taxon>
        <taxon>NPAAA clade</taxon>
        <taxon>indigoferoid/millettioid clade</taxon>
        <taxon>Abreae</taxon>
        <taxon>Abrus</taxon>
    </lineage>
</organism>
<keyword evidence="2" id="KW-0805">Transcription regulation</keyword>
<proteinExistence type="predicted"/>
<dbReference type="InterPro" id="IPR002487">
    <property type="entry name" value="TF_Kbox"/>
</dbReference>
<evidence type="ECO:0000256" key="1">
    <source>
        <dbReference type="ARBA" id="ARBA00004123"/>
    </source>
</evidence>
<dbReference type="GeneID" id="113871825"/>
<dbReference type="InterPro" id="IPR050142">
    <property type="entry name" value="MADS-box/MEF2_TF"/>
</dbReference>
<dbReference type="InterPro" id="IPR033896">
    <property type="entry name" value="MEF2-like_N"/>
</dbReference>
<dbReference type="Pfam" id="PF00319">
    <property type="entry name" value="SRF-TF"/>
    <property type="match status" value="1"/>
</dbReference>
<dbReference type="Proteomes" id="UP000694853">
    <property type="component" value="Unplaced"/>
</dbReference>
<accession>A0A8B8M9R6</accession>
<evidence type="ECO:0000256" key="2">
    <source>
        <dbReference type="ARBA" id="ARBA00023015"/>
    </source>
</evidence>